<dbReference type="InterPro" id="IPR029064">
    <property type="entry name" value="Ribosomal_eL30-like_sf"/>
</dbReference>
<organism evidence="2 3">
    <name type="scientific">Sulfurihydrogenibium yellowstonense SS-5</name>
    <dbReference type="NCBI Taxonomy" id="432331"/>
    <lineage>
        <taxon>Bacteria</taxon>
        <taxon>Pseudomonadati</taxon>
        <taxon>Aquificota</taxon>
        <taxon>Aquificia</taxon>
        <taxon>Aquificales</taxon>
        <taxon>Hydrogenothermaceae</taxon>
        <taxon>Sulfurihydrogenibium</taxon>
    </lineage>
</organism>
<keyword evidence="3" id="KW-1185">Reference proteome</keyword>
<dbReference type="SUPFAM" id="SSF55315">
    <property type="entry name" value="L30e-like"/>
    <property type="match status" value="1"/>
</dbReference>
<protein>
    <submittedName>
        <fullName evidence="2">ERF1 domain 3 protein</fullName>
    </submittedName>
</protein>
<proteinExistence type="predicted"/>
<sequence>MRNLKEALGILLKEQYAPYLVSSLYLRLFPEDRVNKKYLTIFKDMAKAQKENLKHRKLDKEVHDSVLEDFEKMGEFLSNPENLEGCRGIALFSCSAKDTFVPIKLPYTYRNRLMVAPDPLVREIAAIDEELGIIGVLLIDRKHVRFFLMDFENIGEVADFLEPLATRAHKFHSGGASLKGAEGTFTYSMPSRVAAPNMVQHGIGEYRFNMRIQEEKYRLFKIANDALMEAWKKTKFDKLVIGSEREDIREIEDHLHSYLLNILVGYVGLNPSEATEHTVRNAALELLWQKDREQEEELVNKLLELKGKGLAVEGLSKVLEQLYMGNVKTLLVAENFESSGYFCPNSHIPVLNPECPLLGEEPYPVEDIVDETIELALDERAVVEIIVREDLQKKFDGVGALLRWKI</sequence>
<dbReference type="InterPro" id="IPR042226">
    <property type="entry name" value="eFR1_2_sf"/>
</dbReference>
<dbReference type="Pfam" id="PF03465">
    <property type="entry name" value="eRF1_3"/>
    <property type="match status" value="1"/>
</dbReference>
<comment type="caution">
    <text evidence="2">The sequence shown here is derived from an EMBL/GenBank/DDBJ whole genome shotgun (WGS) entry which is preliminary data.</text>
</comment>
<dbReference type="AlphaFoldDB" id="C4FLM7"/>
<feature type="domain" description="eRF1" evidence="1">
    <location>
        <begin position="294"/>
        <end position="406"/>
    </location>
</feature>
<dbReference type="Gene3D" id="3.30.420.60">
    <property type="entry name" value="eRF1 domain 2"/>
    <property type="match status" value="1"/>
</dbReference>
<dbReference type="OrthoDB" id="11237at2"/>
<evidence type="ECO:0000313" key="3">
    <source>
        <dbReference type="Proteomes" id="UP000005540"/>
    </source>
</evidence>
<dbReference type="InterPro" id="IPR041374">
    <property type="entry name" value="BaeRF_family12"/>
</dbReference>
<dbReference type="Gene3D" id="3.30.1330.30">
    <property type="match status" value="1"/>
</dbReference>
<evidence type="ECO:0000313" key="2">
    <source>
        <dbReference type="EMBL" id="EEP60021.1"/>
    </source>
</evidence>
<dbReference type="RefSeq" id="WP_007547866.1">
    <property type="nucleotide sequence ID" value="NZ_ABZS01000166.1"/>
</dbReference>
<dbReference type="Pfam" id="PF18856">
    <property type="entry name" value="baeRF_family12"/>
    <property type="match status" value="1"/>
</dbReference>
<gene>
    <name evidence="2" type="ORF">SULYE_1481</name>
</gene>
<dbReference type="InterPro" id="IPR005142">
    <property type="entry name" value="eRF1_3"/>
</dbReference>
<dbReference type="Proteomes" id="UP000005540">
    <property type="component" value="Unassembled WGS sequence"/>
</dbReference>
<dbReference type="EMBL" id="ABZS01000166">
    <property type="protein sequence ID" value="EEP60021.1"/>
    <property type="molecule type" value="Genomic_DNA"/>
</dbReference>
<accession>C4FLM7</accession>
<evidence type="ECO:0000259" key="1">
    <source>
        <dbReference type="Pfam" id="PF03465"/>
    </source>
</evidence>
<reference evidence="2 3" key="1">
    <citation type="submission" date="2009-04" db="EMBL/GenBank/DDBJ databases">
        <authorList>
            <person name="Reysenbach A.-L."/>
            <person name="Heidelberg J.F."/>
            <person name="Nelson W.C."/>
        </authorList>
    </citation>
    <scope>NUCLEOTIDE SEQUENCE [LARGE SCALE GENOMIC DNA]</scope>
    <source>
        <strain evidence="2 3">SS-5</strain>
    </source>
</reference>
<name>C4FLM7_9AQUI</name>